<dbReference type="Pfam" id="PF02525">
    <property type="entry name" value="Flavodoxin_2"/>
    <property type="match status" value="1"/>
</dbReference>
<accession>A0A0R1MCI6</accession>
<sequence length="223" mass="26267">MAHPQLRDSGTQQFLKDGAAVLENVTWHELKVNATGHFDIMAEKKLLRSHERVVFQFPLYWYAAPAVLKQWVDEVLAVSDKRWLQEKELGLVVSVGQPLKEYRLGGREAIPLSELLSPFKALAQRLKMQLMPLFIVEQFSYQSEKQRQKLLIDYQQLLELPRDFSFKQRQDWFEDKLKKMIAVSNIKNKKELELVLNTFTARREQLNDLKDDLSFTKKENEFD</sequence>
<keyword evidence="4" id="KW-1185">Reference proteome</keyword>
<dbReference type="PATRIC" id="fig|1423731.3.peg.584"/>
<comment type="caution">
    <text evidence="3">The sequence shown here is derived from an EMBL/GenBank/DDBJ whole genome shotgun (WGS) entry which is preliminary data.</text>
</comment>
<dbReference type="GO" id="GO:0009055">
    <property type="term" value="F:electron transfer activity"/>
    <property type="evidence" value="ECO:0007669"/>
    <property type="project" value="TreeGrafter"/>
</dbReference>
<proteinExistence type="predicted"/>
<dbReference type="PANTHER" id="PTHR47307">
    <property type="entry name" value="GLUTATHIONE-REGULATED POTASSIUM-EFFLUX SYSTEM ANCILLARY PROTEIN KEFG"/>
    <property type="match status" value="1"/>
</dbReference>
<gene>
    <name evidence="3" type="ORF">FC81_GL000569</name>
</gene>
<dbReference type="Proteomes" id="UP000051621">
    <property type="component" value="Unassembled WGS sequence"/>
</dbReference>
<evidence type="ECO:0000313" key="3">
    <source>
        <dbReference type="EMBL" id="KRL02682.1"/>
    </source>
</evidence>
<dbReference type="SUPFAM" id="SSF52218">
    <property type="entry name" value="Flavoproteins"/>
    <property type="match status" value="1"/>
</dbReference>
<dbReference type="GO" id="GO:0003955">
    <property type="term" value="F:NAD(P)H dehydrogenase (quinone) activity"/>
    <property type="evidence" value="ECO:0007669"/>
    <property type="project" value="TreeGrafter"/>
</dbReference>
<dbReference type="STRING" id="1423731.FC81_GL000569"/>
<feature type="domain" description="Flavodoxin-like fold" evidence="2">
    <location>
        <begin position="12"/>
        <end position="156"/>
    </location>
</feature>
<dbReference type="EMBL" id="AZEF01000010">
    <property type="protein sequence ID" value="KRL02682.1"/>
    <property type="molecule type" value="Genomic_DNA"/>
</dbReference>
<dbReference type="GO" id="GO:0010181">
    <property type="term" value="F:FMN binding"/>
    <property type="evidence" value="ECO:0007669"/>
    <property type="project" value="TreeGrafter"/>
</dbReference>
<keyword evidence="1" id="KW-0560">Oxidoreductase</keyword>
<protein>
    <recommendedName>
        <fullName evidence="2">Flavodoxin-like fold domain-containing protein</fullName>
    </recommendedName>
</protein>
<dbReference type="InterPro" id="IPR046980">
    <property type="entry name" value="KefG/KefF"/>
</dbReference>
<name>A0A0R1MCI6_9LACO</name>
<dbReference type="AlphaFoldDB" id="A0A0R1MCI6"/>
<dbReference type="Gene3D" id="3.40.50.360">
    <property type="match status" value="1"/>
</dbReference>
<reference evidence="3 4" key="1">
    <citation type="journal article" date="2015" name="Genome Announc.">
        <title>Expanding the biotechnology potential of lactobacilli through comparative genomics of 213 strains and associated genera.</title>
        <authorList>
            <person name="Sun Z."/>
            <person name="Harris H.M."/>
            <person name="McCann A."/>
            <person name="Guo C."/>
            <person name="Argimon S."/>
            <person name="Zhang W."/>
            <person name="Yang X."/>
            <person name="Jeffery I.B."/>
            <person name="Cooney J.C."/>
            <person name="Kagawa T.F."/>
            <person name="Liu W."/>
            <person name="Song Y."/>
            <person name="Salvetti E."/>
            <person name="Wrobel A."/>
            <person name="Rasinkangas P."/>
            <person name="Parkhill J."/>
            <person name="Rea M.C."/>
            <person name="O'Sullivan O."/>
            <person name="Ritari J."/>
            <person name="Douillard F.P."/>
            <person name="Paul Ross R."/>
            <person name="Yang R."/>
            <person name="Briner A.E."/>
            <person name="Felis G.E."/>
            <person name="de Vos W.M."/>
            <person name="Barrangou R."/>
            <person name="Klaenhammer T.R."/>
            <person name="Caufield P.W."/>
            <person name="Cui Y."/>
            <person name="Zhang H."/>
            <person name="O'Toole P.W."/>
        </authorList>
    </citation>
    <scope>NUCLEOTIDE SEQUENCE [LARGE SCALE GENOMIC DNA]</scope>
    <source>
        <strain evidence="3 4">DSM 19910</strain>
    </source>
</reference>
<evidence type="ECO:0000313" key="4">
    <source>
        <dbReference type="Proteomes" id="UP000051621"/>
    </source>
</evidence>
<dbReference type="PANTHER" id="PTHR47307:SF1">
    <property type="entry name" value="GLUTATHIONE-REGULATED POTASSIUM-EFFLUX SYSTEM ANCILLARY PROTEIN KEFG"/>
    <property type="match status" value="1"/>
</dbReference>
<evidence type="ECO:0000256" key="1">
    <source>
        <dbReference type="ARBA" id="ARBA00023002"/>
    </source>
</evidence>
<dbReference type="InterPro" id="IPR029039">
    <property type="entry name" value="Flavoprotein-like_sf"/>
</dbReference>
<organism evidence="3 4">
    <name type="scientific">Liquorilactobacillus capillatus DSM 19910</name>
    <dbReference type="NCBI Taxonomy" id="1423731"/>
    <lineage>
        <taxon>Bacteria</taxon>
        <taxon>Bacillati</taxon>
        <taxon>Bacillota</taxon>
        <taxon>Bacilli</taxon>
        <taxon>Lactobacillales</taxon>
        <taxon>Lactobacillaceae</taxon>
        <taxon>Liquorilactobacillus</taxon>
    </lineage>
</organism>
<evidence type="ECO:0000259" key="2">
    <source>
        <dbReference type="Pfam" id="PF02525"/>
    </source>
</evidence>
<dbReference type="InterPro" id="IPR003680">
    <property type="entry name" value="Flavodoxin_fold"/>
</dbReference>